<accession>A0A9D9EFX6</accession>
<proteinExistence type="predicted"/>
<reference evidence="1" key="1">
    <citation type="submission" date="2020-10" db="EMBL/GenBank/DDBJ databases">
        <authorList>
            <person name="Gilroy R."/>
        </authorList>
    </citation>
    <scope>NUCLEOTIDE SEQUENCE</scope>
    <source>
        <strain evidence="1">D5-748</strain>
    </source>
</reference>
<reference evidence="1" key="2">
    <citation type="journal article" date="2021" name="PeerJ">
        <title>Extensive microbial diversity within the chicken gut microbiome revealed by metagenomics and culture.</title>
        <authorList>
            <person name="Gilroy R."/>
            <person name="Ravi A."/>
            <person name="Getino M."/>
            <person name="Pursley I."/>
            <person name="Horton D.L."/>
            <person name="Alikhan N.F."/>
            <person name="Baker D."/>
            <person name="Gharbi K."/>
            <person name="Hall N."/>
            <person name="Watson M."/>
            <person name="Adriaenssens E.M."/>
            <person name="Foster-Nyarko E."/>
            <person name="Jarju S."/>
            <person name="Secka A."/>
            <person name="Antonio M."/>
            <person name="Oren A."/>
            <person name="Chaudhuri R.R."/>
            <person name="La Ragione R."/>
            <person name="Hildebrand F."/>
            <person name="Pallen M.J."/>
        </authorList>
    </citation>
    <scope>NUCLEOTIDE SEQUENCE</scope>
    <source>
        <strain evidence="1">D5-748</strain>
    </source>
</reference>
<comment type="caution">
    <text evidence="1">The sequence shown here is derived from an EMBL/GenBank/DDBJ whole genome shotgun (WGS) entry which is preliminary data.</text>
</comment>
<sequence>MTPALKQYKPAIQDSYMGNAAENTSFFTYGYSIIMFNANPPDITPKSVLMEDEPVLMDCLREDPVIRLVDTEKVRTMRDITLII</sequence>
<dbReference type="AlphaFoldDB" id="A0A9D9EFX6"/>
<organism evidence="1 2">
    <name type="scientific">Candidatus Cryptobacteroides merdavium</name>
    <dbReference type="NCBI Taxonomy" id="2840769"/>
    <lineage>
        <taxon>Bacteria</taxon>
        <taxon>Pseudomonadati</taxon>
        <taxon>Bacteroidota</taxon>
        <taxon>Bacteroidia</taxon>
        <taxon>Bacteroidales</taxon>
        <taxon>Candidatus Cryptobacteroides</taxon>
    </lineage>
</organism>
<name>A0A9D9EFX6_9BACT</name>
<gene>
    <name evidence="1" type="ORF">IAC23_08055</name>
</gene>
<evidence type="ECO:0000313" key="2">
    <source>
        <dbReference type="Proteomes" id="UP000823619"/>
    </source>
</evidence>
<dbReference type="Proteomes" id="UP000823619">
    <property type="component" value="Unassembled WGS sequence"/>
</dbReference>
<protein>
    <submittedName>
        <fullName evidence="1">Uncharacterized protein</fullName>
    </submittedName>
</protein>
<evidence type="ECO:0000313" key="1">
    <source>
        <dbReference type="EMBL" id="MBO8445625.1"/>
    </source>
</evidence>
<dbReference type="EMBL" id="JADIMO010000100">
    <property type="protein sequence ID" value="MBO8445625.1"/>
    <property type="molecule type" value="Genomic_DNA"/>
</dbReference>